<dbReference type="OrthoDB" id="1107971at2759"/>
<keyword evidence="3" id="KW-1185">Reference proteome</keyword>
<dbReference type="AlphaFoldDB" id="A0A1I9LNT8"/>
<sequence>MMKIRIRFINTVNVPKPKRHVEGGSTIRDIFHHRLLSRRKEYSGAWVWDPALLFAAKFEIMVGNIFKVVDDHRI</sequence>
<reference evidence="2 3" key="1">
    <citation type="journal article" date="2000" name="Nature">
        <title>Sequence and analysis of chromosome 3 of the plant Arabidopsis thaliana.</title>
        <authorList>
            <consortium name="European Union Chromosome 3 Arabidopsis Sequencing Consortium"/>
            <consortium name="Institute for Genomic Research"/>
            <consortium name="Kazusa DNA Research Institute"/>
            <person name="Salanoubat M."/>
            <person name="Lemcke K."/>
            <person name="Rieger M."/>
            <person name="Ansorge W."/>
            <person name="Unseld M."/>
            <person name="Fartmann B."/>
            <person name="Valle G."/>
            <person name="Blocker H."/>
            <person name="Perez-Alonso M."/>
            <person name="Obermaier B."/>
            <person name="Delseny M."/>
            <person name="Boutry M."/>
            <person name="Grivell L.A."/>
            <person name="Mache R."/>
            <person name="Puigdomenech P."/>
            <person name="De Simone V."/>
            <person name="Choisne N."/>
            <person name="Artiguenave F."/>
            <person name="Robert C."/>
            <person name="Brottier P."/>
            <person name="Wincker P."/>
            <person name="Cattolico L."/>
            <person name="Weissenbach J."/>
            <person name="Saurin W."/>
            <person name="Quetier F."/>
            <person name="Schafer M."/>
            <person name="Muller-Auer S."/>
            <person name="Gabel C."/>
            <person name="Fuchs M."/>
            <person name="Benes V."/>
            <person name="Wurmbach E."/>
            <person name="Drzonek H."/>
            <person name="Erfle H."/>
            <person name="Jordan N."/>
            <person name="Bangert S."/>
            <person name="Wiedelmann R."/>
            <person name="Kranz H."/>
            <person name="Voss H."/>
            <person name="Holland R."/>
            <person name="Brandt P."/>
            <person name="Nyakatura G."/>
            <person name="Vezzi A."/>
            <person name="D'Angelo M."/>
            <person name="Pallavicini A."/>
            <person name="Toppo S."/>
            <person name="Simionati B."/>
            <person name="Conrad A."/>
            <person name="Hornischer K."/>
            <person name="Kauer G."/>
            <person name="Lohnert T.H."/>
            <person name="Nordsiek G."/>
            <person name="Reichelt J."/>
            <person name="Scharfe M."/>
            <person name="Schon O."/>
            <person name="Bargues M."/>
            <person name="Terol J."/>
            <person name="Climent J."/>
            <person name="Navarro P."/>
            <person name="Collado C."/>
            <person name="Perez-Perez A."/>
            <person name="Ottenwalder B."/>
            <person name="Duchemin D."/>
            <person name="Cooke R."/>
            <person name="Laudie M."/>
            <person name="Berger-Llauro C."/>
            <person name="Purnelle B."/>
            <person name="Masuy D."/>
            <person name="de Haan M."/>
            <person name="Maarse A.C."/>
            <person name="Alcaraz J.P."/>
            <person name="Cottet A."/>
            <person name="Casacuberta E."/>
            <person name="Monfort A."/>
            <person name="Argiriou A."/>
            <person name="flores M."/>
            <person name="Liguori R."/>
            <person name="Vitale D."/>
            <person name="Mannhaupt G."/>
            <person name="Haase D."/>
            <person name="Schoof H."/>
            <person name="Rudd S."/>
            <person name="Zaccaria P."/>
            <person name="Mewes H.W."/>
            <person name="Mayer K.F."/>
            <person name="Kaul S."/>
            <person name="Town C.D."/>
            <person name="Koo H.L."/>
            <person name="Tallon L.J."/>
            <person name="Jenkins J."/>
            <person name="Rooney T."/>
            <person name="Rizzo M."/>
            <person name="Walts A."/>
            <person name="Utterback T."/>
            <person name="Fujii C.Y."/>
            <person name="Shea T.P."/>
            <person name="Creasy T.H."/>
            <person name="Haas B."/>
            <person name="Maiti R."/>
            <person name="Wu D."/>
            <person name="Peterson J."/>
            <person name="Van Aken S."/>
            <person name="Pai G."/>
            <person name="Militscher J."/>
            <person name="Sellers P."/>
            <person name="Gill J.E."/>
            <person name="Feldblyum T.V."/>
            <person name="Preuss D."/>
            <person name="Lin X."/>
            <person name="Nierman W.C."/>
            <person name="Salzberg S.L."/>
            <person name="White O."/>
            <person name="Venter J.C."/>
            <person name="Fraser C.M."/>
            <person name="Kaneko T."/>
            <person name="Nakamura Y."/>
            <person name="Sato S."/>
            <person name="Kato T."/>
            <person name="Asamizu E."/>
            <person name="Sasamoto S."/>
            <person name="Kimura T."/>
            <person name="Idesawa K."/>
            <person name="Kawashima K."/>
            <person name="Kishida Y."/>
            <person name="Kiyokawa C."/>
            <person name="Kohara M."/>
            <person name="Matsumoto M."/>
            <person name="Matsuno A."/>
            <person name="Muraki A."/>
            <person name="Nakayama S."/>
            <person name="Nakazaki N."/>
            <person name="Shinpo S."/>
            <person name="Takeuchi C."/>
            <person name="Wada T."/>
            <person name="Watanabe A."/>
            <person name="Yamada M."/>
            <person name="Yasuda M."/>
            <person name="Tabata S."/>
        </authorList>
    </citation>
    <scope>NUCLEOTIDE SEQUENCE [LARGE SCALE GENOMIC DNA]</scope>
    <source>
        <strain evidence="3">cv. Columbia</strain>
    </source>
</reference>
<dbReference type="RefSeq" id="NP_001326288.1">
    <property type="nucleotide sequence ID" value="NM_001338406.1"/>
</dbReference>
<dbReference type="TAIR" id="AT3G19552"/>
<accession>A0A1I9LNT8</accession>
<protein>
    <submittedName>
        <fullName evidence="2">Uncharacterized protein</fullName>
    </submittedName>
</protein>
<organism evidence="2 3">
    <name type="scientific">Arabidopsis thaliana</name>
    <name type="common">Mouse-ear cress</name>
    <dbReference type="NCBI Taxonomy" id="3702"/>
    <lineage>
        <taxon>Eukaryota</taxon>
        <taxon>Viridiplantae</taxon>
        <taxon>Streptophyta</taxon>
        <taxon>Embryophyta</taxon>
        <taxon>Tracheophyta</taxon>
        <taxon>Spermatophyta</taxon>
        <taxon>Magnoliopsida</taxon>
        <taxon>eudicotyledons</taxon>
        <taxon>Gunneridae</taxon>
        <taxon>Pentapetalae</taxon>
        <taxon>rosids</taxon>
        <taxon>malvids</taxon>
        <taxon>Brassicales</taxon>
        <taxon>Brassicaceae</taxon>
        <taxon>Camelineae</taxon>
        <taxon>Arabidopsis</taxon>
    </lineage>
</organism>
<proteinExistence type="predicted"/>
<dbReference type="EMBL" id="CP002686">
    <property type="protein sequence ID" value="ANM64246.1"/>
    <property type="molecule type" value="Genomic_DNA"/>
</dbReference>
<evidence type="ECO:0000313" key="3">
    <source>
        <dbReference type="Proteomes" id="UP000006548"/>
    </source>
</evidence>
<dbReference type="Proteomes" id="UP000006548">
    <property type="component" value="Chromosome 3"/>
</dbReference>
<evidence type="ECO:0000313" key="1">
    <source>
        <dbReference type="Araport" id="AT3G19552"/>
    </source>
</evidence>
<gene>
    <name evidence="1 2" type="ordered locus">At3g19552</name>
</gene>
<name>A0A1I9LNT8_ARATH</name>
<dbReference type="SMR" id="A0A1I9LNT8"/>
<dbReference type="KEGG" id="ath:AT3G19552"/>
<dbReference type="Araport" id="AT3G19552"/>
<dbReference type="ExpressionAtlas" id="A0A1I9LNT8">
    <property type="expression patterns" value="baseline"/>
</dbReference>
<dbReference type="InParanoid" id="A0A1I9LNT8"/>
<reference evidence="3" key="2">
    <citation type="journal article" date="2017" name="Plant J.">
        <title>Araport11: a complete reannotation of the Arabidopsis thaliana reference genome.</title>
        <authorList>
            <person name="Cheng C.Y."/>
            <person name="Krishnakumar V."/>
            <person name="Chan A.P."/>
            <person name="Thibaud-Nissen F."/>
            <person name="Schobel S."/>
            <person name="Town C.D."/>
        </authorList>
    </citation>
    <scope>GENOME REANNOTATION</scope>
    <source>
        <strain evidence="3">cv. Columbia</strain>
    </source>
</reference>
<dbReference type="GeneID" id="28719288"/>
<evidence type="ECO:0000313" key="2">
    <source>
        <dbReference type="EMBL" id="ANM64246.1"/>
    </source>
</evidence>